<dbReference type="OrthoDB" id="7777983at2"/>
<dbReference type="Proteomes" id="UP000442533">
    <property type="component" value="Unassembled WGS sequence"/>
</dbReference>
<evidence type="ECO:0000313" key="2">
    <source>
        <dbReference type="Proteomes" id="UP000442533"/>
    </source>
</evidence>
<gene>
    <name evidence="1" type="ORF">GL279_14220</name>
</gene>
<name>A0A844H466_9RHOB</name>
<comment type="caution">
    <text evidence="1">The sequence shown here is derived from an EMBL/GenBank/DDBJ whole genome shotgun (WGS) entry which is preliminary data.</text>
</comment>
<accession>A0A844H466</accession>
<evidence type="ECO:0000313" key="1">
    <source>
        <dbReference type="EMBL" id="MTH35759.1"/>
    </source>
</evidence>
<reference evidence="1 2" key="1">
    <citation type="submission" date="2019-11" db="EMBL/GenBank/DDBJ databases">
        <authorList>
            <person name="Dong K."/>
        </authorList>
    </citation>
    <scope>NUCLEOTIDE SEQUENCE [LARGE SCALE GENOMIC DNA]</scope>
    <source>
        <strain evidence="1 2">JCM 17370</strain>
    </source>
</reference>
<organism evidence="1 2">
    <name type="scientific">Paracoccus limosus</name>
    <dbReference type="NCBI Taxonomy" id="913252"/>
    <lineage>
        <taxon>Bacteria</taxon>
        <taxon>Pseudomonadati</taxon>
        <taxon>Pseudomonadota</taxon>
        <taxon>Alphaproteobacteria</taxon>
        <taxon>Rhodobacterales</taxon>
        <taxon>Paracoccaceae</taxon>
        <taxon>Paracoccus</taxon>
    </lineage>
</organism>
<sequence length="62" mass="6866">MDPKNYETTPVKISSPAGPVTCQLYTKKLVVWDRAIDRPAKMSVAEADSLCKAEGQKEKNVK</sequence>
<protein>
    <submittedName>
        <fullName evidence="1">Uncharacterized protein</fullName>
    </submittedName>
</protein>
<dbReference type="EMBL" id="WMIF01000021">
    <property type="protein sequence ID" value="MTH35759.1"/>
    <property type="molecule type" value="Genomic_DNA"/>
</dbReference>
<keyword evidence="2" id="KW-1185">Reference proteome</keyword>
<dbReference type="RefSeq" id="WP_155065300.1">
    <property type="nucleotide sequence ID" value="NZ_WMIF01000021.1"/>
</dbReference>
<proteinExistence type="predicted"/>
<dbReference type="AlphaFoldDB" id="A0A844H466"/>